<sequence>MPEVVIQYLGREILQPTQRSKSLQRRTNFVFRGKDKWRIRRITFNLDCAIKLLPEDKVLIAC</sequence>
<organism evidence="1">
    <name type="scientific">marine sediment metagenome</name>
    <dbReference type="NCBI Taxonomy" id="412755"/>
    <lineage>
        <taxon>unclassified sequences</taxon>
        <taxon>metagenomes</taxon>
        <taxon>ecological metagenomes</taxon>
    </lineage>
</organism>
<accession>A0A0F9IEU9</accession>
<proteinExistence type="predicted"/>
<feature type="non-terminal residue" evidence="1">
    <location>
        <position position="62"/>
    </location>
</feature>
<comment type="caution">
    <text evidence="1">The sequence shown here is derived from an EMBL/GenBank/DDBJ whole genome shotgun (WGS) entry which is preliminary data.</text>
</comment>
<dbReference type="EMBL" id="LAZR01021256">
    <property type="protein sequence ID" value="KKL85952.1"/>
    <property type="molecule type" value="Genomic_DNA"/>
</dbReference>
<gene>
    <name evidence="1" type="ORF">LCGC14_1949550</name>
</gene>
<dbReference type="AlphaFoldDB" id="A0A0F9IEU9"/>
<name>A0A0F9IEU9_9ZZZZ</name>
<protein>
    <submittedName>
        <fullName evidence="1">Uncharacterized protein</fullName>
    </submittedName>
</protein>
<reference evidence="1" key="1">
    <citation type="journal article" date="2015" name="Nature">
        <title>Complex archaea that bridge the gap between prokaryotes and eukaryotes.</title>
        <authorList>
            <person name="Spang A."/>
            <person name="Saw J.H."/>
            <person name="Jorgensen S.L."/>
            <person name="Zaremba-Niedzwiedzka K."/>
            <person name="Martijn J."/>
            <person name="Lind A.E."/>
            <person name="van Eijk R."/>
            <person name="Schleper C."/>
            <person name="Guy L."/>
            <person name="Ettema T.J."/>
        </authorList>
    </citation>
    <scope>NUCLEOTIDE SEQUENCE</scope>
</reference>
<evidence type="ECO:0000313" key="1">
    <source>
        <dbReference type="EMBL" id="KKL85952.1"/>
    </source>
</evidence>